<name>A0ACC1HK14_9FUNG</name>
<protein>
    <submittedName>
        <fullName evidence="1">Uncharacterized protein</fullName>
    </submittedName>
</protein>
<proteinExistence type="predicted"/>
<keyword evidence="2" id="KW-1185">Reference proteome</keyword>
<organism evidence="1 2">
    <name type="scientific">Spiromyces aspiralis</name>
    <dbReference type="NCBI Taxonomy" id="68401"/>
    <lineage>
        <taxon>Eukaryota</taxon>
        <taxon>Fungi</taxon>
        <taxon>Fungi incertae sedis</taxon>
        <taxon>Zoopagomycota</taxon>
        <taxon>Kickxellomycotina</taxon>
        <taxon>Kickxellomycetes</taxon>
        <taxon>Kickxellales</taxon>
        <taxon>Kickxellaceae</taxon>
        <taxon>Spiromyces</taxon>
    </lineage>
</organism>
<sequence>MAVDESEFVGVLYELAMRYLSTPFHDVKKRALDGIWLLTSAIDSALTFDPWDDVPSVQLLTVALARLVPNTDAEDLLACIYYMISRCWQQVCGRAFGTDDSKKVAACAHALHEAASYSVAMYMVRCERDPLRARLRPSIGSFLKVMAAQWMKYHHRCPSAGGAAQDSLVLPPIPQAWQRDLGIDELAFRPNSDAAVRLSMFLSVRAYRCEVAGYIWRALEEIPGEFDIRQLCTIRRRLRHSPGGRIPPDAHCDSSNQREKEFQRHSLVALSVVERLLTRERELKASVDPSN</sequence>
<gene>
    <name evidence="1" type="ORF">EV182_007270</name>
</gene>
<evidence type="ECO:0000313" key="1">
    <source>
        <dbReference type="EMBL" id="KAJ1676903.1"/>
    </source>
</evidence>
<dbReference type="EMBL" id="JAMZIH010003307">
    <property type="protein sequence ID" value="KAJ1676903.1"/>
    <property type="molecule type" value="Genomic_DNA"/>
</dbReference>
<dbReference type="Proteomes" id="UP001145114">
    <property type="component" value="Unassembled WGS sequence"/>
</dbReference>
<comment type="caution">
    <text evidence="1">The sequence shown here is derived from an EMBL/GenBank/DDBJ whole genome shotgun (WGS) entry which is preliminary data.</text>
</comment>
<accession>A0ACC1HK14</accession>
<reference evidence="1" key="1">
    <citation type="submission" date="2022-06" db="EMBL/GenBank/DDBJ databases">
        <title>Phylogenomic reconstructions and comparative analyses of Kickxellomycotina fungi.</title>
        <authorList>
            <person name="Reynolds N.K."/>
            <person name="Stajich J.E."/>
            <person name="Barry K."/>
            <person name="Grigoriev I.V."/>
            <person name="Crous P."/>
            <person name="Smith M.E."/>
        </authorList>
    </citation>
    <scope>NUCLEOTIDE SEQUENCE</scope>
    <source>
        <strain evidence="1">RSA 2271</strain>
    </source>
</reference>
<evidence type="ECO:0000313" key="2">
    <source>
        <dbReference type="Proteomes" id="UP001145114"/>
    </source>
</evidence>
<feature type="non-terminal residue" evidence="1">
    <location>
        <position position="291"/>
    </location>
</feature>